<accession>A0ABT1ABZ9</accession>
<evidence type="ECO:0000256" key="2">
    <source>
        <dbReference type="ARBA" id="ARBA00022840"/>
    </source>
</evidence>
<gene>
    <name evidence="4" type="ORF">KDL28_36505</name>
</gene>
<dbReference type="PANTHER" id="PTHR16305">
    <property type="entry name" value="TESTICULAR SOLUBLE ADENYLYL CYCLASE"/>
    <property type="match status" value="1"/>
</dbReference>
<comment type="caution">
    <text evidence="4">The sequence shown here is derived from an EMBL/GenBank/DDBJ whole genome shotgun (WGS) entry which is preliminary data.</text>
</comment>
<keyword evidence="5" id="KW-1185">Reference proteome</keyword>
<dbReference type="InterPro" id="IPR041664">
    <property type="entry name" value="AAA_16"/>
</dbReference>
<keyword evidence="2" id="KW-0067">ATP-binding</keyword>
<sequence length="678" mass="70726">MSLFGREHELAVLRGALVDATGGAGRLVLLSGEAGAGKSRLIEELLSHAGGVPVARGHAVDDAGAPALWPWTRLLRALPAVAEVAAHATDAVLSGAAQRFRLFAELADAMVAAAEPGGLVLVLEDVHWADRSSLLLLRQVCGELAASRLLVVASHRPALDGPLAELEPDLLRSPAAVVLPLGGLRVDDVSAWLAELRGPRRAEPGLAALLHERTGGNALFVRLLAEALPHDGPADAAGLRRVVAARPQLRRLITARTAALSPAAQHLVAVAAVLGERVPHGLLPAASGLAPPDVATAVDEACRAGVLGESSEHPGAWVFPHALVRDAVYDDLPAPRRARLHRQAALAIEADASLGQRAGRIATQWRRAGGEDDLRRCARWAGAAADDAAASFAVDEAAAFAEMALHAATAGGAGAGDRAELMLRLADARYAAGSLAEAMRLCVDTAAAAESAGRPDLAAQAALVVRGVGDPQVVQDTMRLARQALERLGEGEDEVTRCRLLAQLATAETHLGHLDAAQDHSAQAIATAEATGDPDAVLDAIRARHLALAVPERVAERLALGSRAVEVGGTARQPVAELWGHLWRADAAMQLGSLAVFDEETGQVERVATRHRSTLARWHLLRLRAVRTALVGEFAAARELNAEAGAVGVRMGDFSAEGMSQAFQPAAGARHRRPGRGR</sequence>
<evidence type="ECO:0000313" key="4">
    <source>
        <dbReference type="EMBL" id="MCO1660567.1"/>
    </source>
</evidence>
<reference evidence="4" key="1">
    <citation type="submission" date="2021-04" db="EMBL/GenBank/DDBJ databases">
        <title>Pseudonocardia sp. nov., isolated from sandy soil of mangrove forest.</title>
        <authorList>
            <person name="Zan Z."/>
            <person name="Huang R."/>
            <person name="Liu W."/>
        </authorList>
    </citation>
    <scope>NUCLEOTIDE SEQUENCE</scope>
    <source>
        <strain evidence="4">S2-4</strain>
    </source>
</reference>
<name>A0ABT1ABZ9_9PSEU</name>
<dbReference type="Proteomes" id="UP001165283">
    <property type="component" value="Unassembled WGS sequence"/>
</dbReference>
<organism evidence="4 5">
    <name type="scientific">Pseudonocardia humida</name>
    <dbReference type="NCBI Taxonomy" id="2800819"/>
    <lineage>
        <taxon>Bacteria</taxon>
        <taxon>Bacillati</taxon>
        <taxon>Actinomycetota</taxon>
        <taxon>Actinomycetes</taxon>
        <taxon>Pseudonocardiales</taxon>
        <taxon>Pseudonocardiaceae</taxon>
        <taxon>Pseudonocardia</taxon>
    </lineage>
</organism>
<proteinExistence type="predicted"/>
<dbReference type="Pfam" id="PF13191">
    <property type="entry name" value="AAA_16"/>
    <property type="match status" value="1"/>
</dbReference>
<evidence type="ECO:0000259" key="3">
    <source>
        <dbReference type="Pfam" id="PF13191"/>
    </source>
</evidence>
<dbReference type="SUPFAM" id="SSF52540">
    <property type="entry name" value="P-loop containing nucleoside triphosphate hydrolases"/>
    <property type="match status" value="1"/>
</dbReference>
<dbReference type="EMBL" id="JAGSOV010000086">
    <property type="protein sequence ID" value="MCO1660567.1"/>
    <property type="molecule type" value="Genomic_DNA"/>
</dbReference>
<dbReference type="PANTHER" id="PTHR16305:SF35">
    <property type="entry name" value="TRANSCRIPTIONAL ACTIVATOR DOMAIN"/>
    <property type="match status" value="1"/>
</dbReference>
<dbReference type="InterPro" id="IPR027417">
    <property type="entry name" value="P-loop_NTPase"/>
</dbReference>
<dbReference type="RefSeq" id="WP_252446096.1">
    <property type="nucleotide sequence ID" value="NZ_JAGSOV010000086.1"/>
</dbReference>
<keyword evidence="1" id="KW-0547">Nucleotide-binding</keyword>
<evidence type="ECO:0000256" key="1">
    <source>
        <dbReference type="ARBA" id="ARBA00022741"/>
    </source>
</evidence>
<protein>
    <submittedName>
        <fullName evidence="4">AAA family ATPase</fullName>
    </submittedName>
</protein>
<evidence type="ECO:0000313" key="5">
    <source>
        <dbReference type="Proteomes" id="UP001165283"/>
    </source>
</evidence>
<feature type="domain" description="Orc1-like AAA ATPase" evidence="3">
    <location>
        <begin position="3"/>
        <end position="152"/>
    </location>
</feature>